<dbReference type="AlphaFoldDB" id="A0AAV7P0R0"/>
<organism evidence="2 3">
    <name type="scientific">Pleurodeles waltl</name>
    <name type="common">Iberian ribbed newt</name>
    <dbReference type="NCBI Taxonomy" id="8319"/>
    <lineage>
        <taxon>Eukaryota</taxon>
        <taxon>Metazoa</taxon>
        <taxon>Chordata</taxon>
        <taxon>Craniata</taxon>
        <taxon>Vertebrata</taxon>
        <taxon>Euteleostomi</taxon>
        <taxon>Amphibia</taxon>
        <taxon>Batrachia</taxon>
        <taxon>Caudata</taxon>
        <taxon>Salamandroidea</taxon>
        <taxon>Salamandridae</taxon>
        <taxon>Pleurodelinae</taxon>
        <taxon>Pleurodeles</taxon>
    </lineage>
</organism>
<evidence type="ECO:0000313" key="3">
    <source>
        <dbReference type="Proteomes" id="UP001066276"/>
    </source>
</evidence>
<accession>A0AAV7P0R0</accession>
<protein>
    <submittedName>
        <fullName evidence="2">Uncharacterized protein</fullName>
    </submittedName>
</protein>
<dbReference type="EMBL" id="JANPWB010000012">
    <property type="protein sequence ID" value="KAJ1120789.1"/>
    <property type="molecule type" value="Genomic_DNA"/>
</dbReference>
<comment type="caution">
    <text evidence="2">The sequence shown here is derived from an EMBL/GenBank/DDBJ whole genome shotgun (WGS) entry which is preliminary data.</text>
</comment>
<dbReference type="Proteomes" id="UP001066276">
    <property type="component" value="Chromosome 8"/>
</dbReference>
<feature type="region of interest" description="Disordered" evidence="1">
    <location>
        <begin position="33"/>
        <end position="54"/>
    </location>
</feature>
<sequence length="176" mass="17791">MILFGGGGSGPRLVGRTEVHRCGLPPGLGGLAWSTTSPAGAPTPVDEGEGSLRGPDRRLCRTAAPAAHAVPTVPVVLWLPRAWPDCIGRGLLGLAWLTSGGGGRGLGRSVSGVEVRIAGPGFPVGGLSGCGLLALVVLRTWWSGKVDFCCLRELGCPGILVAWAAAGEALHAGCEL</sequence>
<gene>
    <name evidence="2" type="ORF">NDU88_008938</name>
</gene>
<name>A0AAV7P0R0_PLEWA</name>
<evidence type="ECO:0000313" key="2">
    <source>
        <dbReference type="EMBL" id="KAJ1120789.1"/>
    </source>
</evidence>
<keyword evidence="3" id="KW-1185">Reference proteome</keyword>
<reference evidence="2" key="1">
    <citation type="journal article" date="2022" name="bioRxiv">
        <title>Sequencing and chromosome-scale assembly of the giantPleurodeles waltlgenome.</title>
        <authorList>
            <person name="Brown T."/>
            <person name="Elewa A."/>
            <person name="Iarovenko S."/>
            <person name="Subramanian E."/>
            <person name="Araus A.J."/>
            <person name="Petzold A."/>
            <person name="Susuki M."/>
            <person name="Suzuki K.-i.T."/>
            <person name="Hayashi T."/>
            <person name="Toyoda A."/>
            <person name="Oliveira C."/>
            <person name="Osipova E."/>
            <person name="Leigh N.D."/>
            <person name="Simon A."/>
            <person name="Yun M.H."/>
        </authorList>
    </citation>
    <scope>NUCLEOTIDE SEQUENCE</scope>
    <source>
        <strain evidence="2">20211129_DDA</strain>
        <tissue evidence="2">Liver</tissue>
    </source>
</reference>
<evidence type="ECO:0000256" key="1">
    <source>
        <dbReference type="SAM" id="MobiDB-lite"/>
    </source>
</evidence>
<proteinExistence type="predicted"/>